<dbReference type="FunFam" id="1.10.10.60:FF:000141">
    <property type="entry name" value="TetR family transcriptional regulator"/>
    <property type="match status" value="1"/>
</dbReference>
<dbReference type="PANTHER" id="PTHR43479:SF22">
    <property type="entry name" value="TRANSCRIPTIONAL REGULATOR, TETR FAMILY"/>
    <property type="match status" value="1"/>
</dbReference>
<dbReference type="GO" id="GO:0003677">
    <property type="term" value="F:DNA binding"/>
    <property type="evidence" value="ECO:0007669"/>
    <property type="project" value="UniProtKB-UniRule"/>
</dbReference>
<dbReference type="GO" id="GO:0045892">
    <property type="term" value="P:negative regulation of DNA-templated transcription"/>
    <property type="evidence" value="ECO:0007669"/>
    <property type="project" value="UniProtKB-ARBA"/>
</dbReference>
<keyword evidence="7" id="KW-1185">Reference proteome</keyword>
<sequence length="288" mass="33492">MNAKRKQIIEAAHQLFVDKGFALTSIQDILDKAGIAKGTFYNYFNSKNECLRAILAFVSEEVDQKRRELAIGKEVDSEEVFVRQMAVRMNMNKQHHIFAVFETVSFSDDVELKAFMKKQHHTELQWISKRLGCLYPPKARPYTLEHAVMLVGIAHHLMHVWKLGSNKDISTEKVIQYALTRVKSMIKEQIENEKPFLPENWLDITNDGDTTDLKKEVIAQLNRLSNKINEKGFSKQQDYIQFLLSELQSDNPRTFLIESVLMSFEQAFEQTELEHEASHIVKMAWKIM</sequence>
<evidence type="ECO:0000256" key="2">
    <source>
        <dbReference type="ARBA" id="ARBA00023125"/>
    </source>
</evidence>
<dbReference type="OrthoDB" id="9812993at2"/>
<dbReference type="Proteomes" id="UP000295416">
    <property type="component" value="Unassembled WGS sequence"/>
</dbReference>
<accession>A0A4R2P5E6</accession>
<dbReference type="PROSITE" id="PS01081">
    <property type="entry name" value="HTH_TETR_1"/>
    <property type="match status" value="1"/>
</dbReference>
<dbReference type="InterPro" id="IPR009057">
    <property type="entry name" value="Homeodomain-like_sf"/>
</dbReference>
<proteinExistence type="predicted"/>
<evidence type="ECO:0000256" key="4">
    <source>
        <dbReference type="PROSITE-ProRule" id="PRU00335"/>
    </source>
</evidence>
<keyword evidence="1" id="KW-0805">Transcription regulation</keyword>
<protein>
    <submittedName>
        <fullName evidence="6">TetR family transcriptional regulator</fullName>
    </submittedName>
</protein>
<name>A0A4R2P5E6_9BACL</name>
<feature type="DNA-binding region" description="H-T-H motif" evidence="4">
    <location>
        <begin position="25"/>
        <end position="44"/>
    </location>
</feature>
<dbReference type="Pfam" id="PF00440">
    <property type="entry name" value="TetR_N"/>
    <property type="match status" value="1"/>
</dbReference>
<dbReference type="EMBL" id="SLXK01000010">
    <property type="protein sequence ID" value="TCP29418.1"/>
    <property type="molecule type" value="Genomic_DNA"/>
</dbReference>
<keyword evidence="2 4" id="KW-0238">DNA-binding</keyword>
<gene>
    <name evidence="6" type="ORF">EV207_11039</name>
</gene>
<comment type="caution">
    <text evidence="6">The sequence shown here is derived from an EMBL/GenBank/DDBJ whole genome shotgun (WGS) entry which is preliminary data.</text>
</comment>
<evidence type="ECO:0000313" key="6">
    <source>
        <dbReference type="EMBL" id="TCP29418.1"/>
    </source>
</evidence>
<dbReference type="SUPFAM" id="SSF46689">
    <property type="entry name" value="Homeodomain-like"/>
    <property type="match status" value="1"/>
</dbReference>
<evidence type="ECO:0000313" key="7">
    <source>
        <dbReference type="Proteomes" id="UP000295416"/>
    </source>
</evidence>
<dbReference type="PRINTS" id="PR00455">
    <property type="entry name" value="HTHTETR"/>
</dbReference>
<dbReference type="PANTHER" id="PTHR43479">
    <property type="entry name" value="ACREF/ENVCD OPERON REPRESSOR-RELATED"/>
    <property type="match status" value="1"/>
</dbReference>
<dbReference type="AlphaFoldDB" id="A0A4R2P5E6"/>
<organism evidence="6 7">
    <name type="scientific">Scopulibacillus darangshiensis</name>
    <dbReference type="NCBI Taxonomy" id="442528"/>
    <lineage>
        <taxon>Bacteria</taxon>
        <taxon>Bacillati</taxon>
        <taxon>Bacillota</taxon>
        <taxon>Bacilli</taxon>
        <taxon>Bacillales</taxon>
        <taxon>Sporolactobacillaceae</taxon>
        <taxon>Scopulibacillus</taxon>
    </lineage>
</organism>
<dbReference type="PROSITE" id="PS50977">
    <property type="entry name" value="HTH_TETR_2"/>
    <property type="match status" value="1"/>
</dbReference>
<dbReference type="InterPro" id="IPR023772">
    <property type="entry name" value="DNA-bd_HTH_TetR-type_CS"/>
</dbReference>
<evidence type="ECO:0000256" key="3">
    <source>
        <dbReference type="ARBA" id="ARBA00023163"/>
    </source>
</evidence>
<dbReference type="InterPro" id="IPR001647">
    <property type="entry name" value="HTH_TetR"/>
</dbReference>
<dbReference type="RefSeq" id="WP_132745778.1">
    <property type="nucleotide sequence ID" value="NZ_SLXK01000010.1"/>
</dbReference>
<dbReference type="Gene3D" id="1.10.357.10">
    <property type="entry name" value="Tetracycline Repressor, domain 2"/>
    <property type="match status" value="1"/>
</dbReference>
<feature type="domain" description="HTH tetR-type" evidence="5">
    <location>
        <begin position="2"/>
        <end position="62"/>
    </location>
</feature>
<dbReference type="InterPro" id="IPR050624">
    <property type="entry name" value="HTH-type_Tx_Regulator"/>
</dbReference>
<reference evidence="6 7" key="1">
    <citation type="submission" date="2019-03" db="EMBL/GenBank/DDBJ databases">
        <title>Genomic Encyclopedia of Type Strains, Phase IV (KMG-IV): sequencing the most valuable type-strain genomes for metagenomic binning, comparative biology and taxonomic classification.</title>
        <authorList>
            <person name="Goeker M."/>
        </authorList>
    </citation>
    <scope>NUCLEOTIDE SEQUENCE [LARGE SCALE GENOMIC DNA]</scope>
    <source>
        <strain evidence="6 7">DSM 19377</strain>
    </source>
</reference>
<evidence type="ECO:0000259" key="5">
    <source>
        <dbReference type="PROSITE" id="PS50977"/>
    </source>
</evidence>
<keyword evidence="3" id="KW-0804">Transcription</keyword>
<evidence type="ECO:0000256" key="1">
    <source>
        <dbReference type="ARBA" id="ARBA00023015"/>
    </source>
</evidence>